<keyword evidence="4" id="KW-0804">Transcription</keyword>
<accession>A0A286N5V9</accession>
<evidence type="ECO:0000259" key="9">
    <source>
        <dbReference type="PROSITE" id="PS51755"/>
    </source>
</evidence>
<dbReference type="CDD" id="cd00383">
    <property type="entry name" value="trans_reg_C"/>
    <property type="match status" value="1"/>
</dbReference>
<dbReference type="InterPro" id="IPR001867">
    <property type="entry name" value="OmpR/PhoB-type_DNA-bd"/>
</dbReference>
<dbReference type="PROSITE" id="PS51755">
    <property type="entry name" value="OMPR_PHOB"/>
    <property type="match status" value="1"/>
</dbReference>
<dbReference type="PANTHER" id="PTHR48111">
    <property type="entry name" value="REGULATOR OF RPOS"/>
    <property type="match status" value="1"/>
</dbReference>
<evidence type="ECO:0000259" key="8">
    <source>
        <dbReference type="PROSITE" id="PS50110"/>
    </source>
</evidence>
<dbReference type="PANTHER" id="PTHR48111:SF2">
    <property type="entry name" value="RESPONSE REGULATOR SAER"/>
    <property type="match status" value="1"/>
</dbReference>
<dbReference type="Gene3D" id="3.40.50.2300">
    <property type="match status" value="1"/>
</dbReference>
<dbReference type="AlphaFoldDB" id="A0A286N5V9"/>
<dbReference type="SMART" id="SM00448">
    <property type="entry name" value="REC"/>
    <property type="match status" value="1"/>
</dbReference>
<reference evidence="10" key="1">
    <citation type="journal article" date="2017" name="Microbiology">
        <title>Discovery of a novel lantibiotic nisin O from Blautia obeum A2-162, isolated from the human gastrointestinal tract.</title>
        <authorList>
            <person name="Hatziioanou D."/>
            <person name="Gherghisan-Filip C."/>
            <person name="Saalbach G."/>
            <person name="Horn N."/>
            <person name="Wegmann U."/>
            <person name="Duncan S.H."/>
            <person name="Flint H.J."/>
            <person name="Mayer M.J."/>
            <person name="Narbad A."/>
        </authorList>
    </citation>
    <scope>NUCLEOTIDE SEQUENCE</scope>
    <source>
        <strain evidence="10">A2-162</strain>
    </source>
</reference>
<evidence type="ECO:0000256" key="2">
    <source>
        <dbReference type="ARBA" id="ARBA00023015"/>
    </source>
</evidence>
<dbReference type="GO" id="GO:0032993">
    <property type="term" value="C:protein-DNA complex"/>
    <property type="evidence" value="ECO:0007669"/>
    <property type="project" value="TreeGrafter"/>
</dbReference>
<dbReference type="InterPro" id="IPR016032">
    <property type="entry name" value="Sig_transdc_resp-reg_C-effctor"/>
</dbReference>
<feature type="domain" description="Response regulatory" evidence="8">
    <location>
        <begin position="3"/>
        <end position="115"/>
    </location>
</feature>
<proteinExistence type="predicted"/>
<feature type="DNA-binding region" description="OmpR/PhoB-type" evidence="7">
    <location>
        <begin position="123"/>
        <end position="220"/>
    </location>
</feature>
<dbReference type="RefSeq" id="WP_015543482.1">
    <property type="nucleotide sequence ID" value="NZ_JAQEBC010000026.1"/>
</dbReference>
<evidence type="ECO:0000256" key="3">
    <source>
        <dbReference type="ARBA" id="ARBA00023125"/>
    </source>
</evidence>
<gene>
    <name evidence="10" type="primary">nsoR2</name>
</gene>
<sequence>MENILVIDDDEKILELVQEVLKNEHYIVETRSYVDNTNIGEFEGFDLILLDIMLPFLDGYEILERIKNIITCPVIFLSAKSSEGAKVKGLMSGADDYITKPFSIRELVARVKVALRRNLKNGSNGILINGLVFNQDSNSIKLDNGEILLTKNEFRICKILVQNSGKIFSKDELYEYLYDLDANAQLRTITEFIYSIRKKFKTLGLDPIKTIWGIGYKWDIK</sequence>
<evidence type="ECO:0000313" key="10">
    <source>
        <dbReference type="EMBL" id="ASY03216.1"/>
    </source>
</evidence>
<evidence type="ECO:0000256" key="6">
    <source>
        <dbReference type="PROSITE-ProRule" id="PRU00169"/>
    </source>
</evidence>
<feature type="modified residue" description="4-aspartylphosphate" evidence="6">
    <location>
        <position position="51"/>
    </location>
</feature>
<dbReference type="GO" id="GO:0005829">
    <property type="term" value="C:cytosol"/>
    <property type="evidence" value="ECO:0007669"/>
    <property type="project" value="TreeGrafter"/>
</dbReference>
<protein>
    <recommendedName>
        <fullName evidence="1">Stage 0 sporulation protein A homolog</fullName>
    </recommendedName>
</protein>
<dbReference type="Pfam" id="PF00072">
    <property type="entry name" value="Response_reg"/>
    <property type="match status" value="1"/>
</dbReference>
<dbReference type="InterPro" id="IPR039420">
    <property type="entry name" value="WalR-like"/>
</dbReference>
<dbReference type="PROSITE" id="PS50110">
    <property type="entry name" value="RESPONSE_REGULATORY"/>
    <property type="match status" value="1"/>
</dbReference>
<dbReference type="SMART" id="SM00862">
    <property type="entry name" value="Trans_reg_C"/>
    <property type="match status" value="1"/>
</dbReference>
<dbReference type="SUPFAM" id="SSF52172">
    <property type="entry name" value="CheY-like"/>
    <property type="match status" value="1"/>
</dbReference>
<dbReference type="Pfam" id="PF00486">
    <property type="entry name" value="Trans_reg_C"/>
    <property type="match status" value="1"/>
</dbReference>
<organism evidence="10">
    <name type="scientific">Blautia obeum</name>
    <dbReference type="NCBI Taxonomy" id="40520"/>
    <lineage>
        <taxon>Bacteria</taxon>
        <taxon>Bacillati</taxon>
        <taxon>Bacillota</taxon>
        <taxon>Clostridia</taxon>
        <taxon>Lachnospirales</taxon>
        <taxon>Lachnospiraceae</taxon>
        <taxon>Blautia</taxon>
    </lineage>
</organism>
<evidence type="ECO:0000256" key="4">
    <source>
        <dbReference type="ARBA" id="ARBA00023163"/>
    </source>
</evidence>
<dbReference type="InterPro" id="IPR011006">
    <property type="entry name" value="CheY-like_superfamily"/>
</dbReference>
<feature type="domain" description="OmpR/PhoB-type" evidence="9">
    <location>
        <begin position="123"/>
        <end position="220"/>
    </location>
</feature>
<evidence type="ECO:0000256" key="7">
    <source>
        <dbReference type="PROSITE-ProRule" id="PRU01091"/>
    </source>
</evidence>
<keyword evidence="6" id="KW-0597">Phosphoprotein</keyword>
<keyword evidence="3 7" id="KW-0238">DNA-binding</keyword>
<dbReference type="EMBL" id="KY914474">
    <property type="protein sequence ID" value="ASY03216.1"/>
    <property type="molecule type" value="Genomic_DNA"/>
</dbReference>
<dbReference type="Gene3D" id="6.10.250.690">
    <property type="match status" value="1"/>
</dbReference>
<dbReference type="InterPro" id="IPR001789">
    <property type="entry name" value="Sig_transdc_resp-reg_receiver"/>
</dbReference>
<keyword evidence="2" id="KW-0805">Transcription regulation</keyword>
<dbReference type="GO" id="GO:0000156">
    <property type="term" value="F:phosphorelay response regulator activity"/>
    <property type="evidence" value="ECO:0007669"/>
    <property type="project" value="TreeGrafter"/>
</dbReference>
<dbReference type="GO" id="GO:0006355">
    <property type="term" value="P:regulation of DNA-templated transcription"/>
    <property type="evidence" value="ECO:0007669"/>
    <property type="project" value="InterPro"/>
</dbReference>
<name>A0A286N5V9_9FIRM</name>
<dbReference type="Gene3D" id="1.10.10.10">
    <property type="entry name" value="Winged helix-like DNA-binding domain superfamily/Winged helix DNA-binding domain"/>
    <property type="match status" value="1"/>
</dbReference>
<dbReference type="SUPFAM" id="SSF46894">
    <property type="entry name" value="C-terminal effector domain of the bipartite response regulators"/>
    <property type="match status" value="1"/>
</dbReference>
<dbReference type="GO" id="GO:0000976">
    <property type="term" value="F:transcription cis-regulatory region binding"/>
    <property type="evidence" value="ECO:0007669"/>
    <property type="project" value="TreeGrafter"/>
</dbReference>
<dbReference type="InterPro" id="IPR036388">
    <property type="entry name" value="WH-like_DNA-bd_sf"/>
</dbReference>
<comment type="function">
    <text evidence="5">May play the central regulatory role in sporulation. It may be an element of the effector pathway responsible for the activation of sporulation genes in response to nutritional stress. Spo0A may act in concert with spo0H (a sigma factor) to control the expression of some genes that are critical to the sporulation process.</text>
</comment>
<evidence type="ECO:0000256" key="1">
    <source>
        <dbReference type="ARBA" id="ARBA00018672"/>
    </source>
</evidence>
<evidence type="ECO:0000256" key="5">
    <source>
        <dbReference type="ARBA" id="ARBA00024867"/>
    </source>
</evidence>